<evidence type="ECO:0000313" key="9">
    <source>
        <dbReference type="EMBL" id="TBL74552.1"/>
    </source>
</evidence>
<dbReference type="AlphaFoldDB" id="A0A4V2J3P1"/>
<evidence type="ECO:0000256" key="5">
    <source>
        <dbReference type="ARBA" id="ARBA00022777"/>
    </source>
</evidence>
<dbReference type="Pfam" id="PF02518">
    <property type="entry name" value="HATPase_c"/>
    <property type="match status" value="1"/>
</dbReference>
<proteinExistence type="predicted"/>
<keyword evidence="5" id="KW-0418">Kinase</keyword>
<dbReference type="Pfam" id="PF00672">
    <property type="entry name" value="HAMP"/>
    <property type="match status" value="1"/>
</dbReference>
<dbReference type="Pfam" id="PF06580">
    <property type="entry name" value="His_kinase"/>
    <property type="match status" value="1"/>
</dbReference>
<dbReference type="PANTHER" id="PTHR34220:SF7">
    <property type="entry name" value="SENSOR HISTIDINE KINASE YPDA"/>
    <property type="match status" value="1"/>
</dbReference>
<dbReference type="PROSITE" id="PS50885">
    <property type="entry name" value="HAMP"/>
    <property type="match status" value="1"/>
</dbReference>
<gene>
    <name evidence="9" type="ORF">EYB31_24830</name>
</gene>
<keyword evidence="7" id="KW-1133">Transmembrane helix</keyword>
<dbReference type="SUPFAM" id="SSF158472">
    <property type="entry name" value="HAMP domain-like"/>
    <property type="match status" value="1"/>
</dbReference>
<dbReference type="InterPro" id="IPR010559">
    <property type="entry name" value="Sig_transdc_His_kin_internal"/>
</dbReference>
<evidence type="ECO:0000256" key="3">
    <source>
        <dbReference type="ARBA" id="ARBA00022553"/>
    </source>
</evidence>
<organism evidence="9 10">
    <name type="scientific">Paenibacillus thalictri</name>
    <dbReference type="NCBI Taxonomy" id="2527873"/>
    <lineage>
        <taxon>Bacteria</taxon>
        <taxon>Bacillati</taxon>
        <taxon>Bacillota</taxon>
        <taxon>Bacilli</taxon>
        <taxon>Bacillales</taxon>
        <taxon>Paenibacillaceae</taxon>
        <taxon>Paenibacillus</taxon>
    </lineage>
</organism>
<comment type="subcellular location">
    <subcellularLocation>
        <location evidence="1">Cell membrane</location>
        <topology evidence="1">Multi-pass membrane protein</topology>
    </subcellularLocation>
</comment>
<evidence type="ECO:0000256" key="7">
    <source>
        <dbReference type="SAM" id="Phobius"/>
    </source>
</evidence>
<dbReference type="EMBL" id="SIRE01000019">
    <property type="protein sequence ID" value="TBL74552.1"/>
    <property type="molecule type" value="Genomic_DNA"/>
</dbReference>
<feature type="transmembrane region" description="Helical" evidence="7">
    <location>
        <begin position="280"/>
        <end position="301"/>
    </location>
</feature>
<sequence>MRRTAMIHFSRFHSIQSKLTVTFLLILLPLVAVSIFANYYSQRVMNEQIGDRTKGALLTTLEYVDQLSKSMDQQTLLIGSNPNIVDIWSNIDNPLSPEHLYEIHTVQQQLSALTNVNGAVKEAYIVHGESGNGVSTVKGGIKWPDVKREFWFRQTIDARGGLVIYVPTSKYAGRSEYLSDDMIYYVRLLDVLGNNKEPNVMILAVDKLSFRTIIQHLQTTGNTDISLFYNDGFVLETNPLSEESRSKPMFTIKAESGLWSIQLEQPQFELFQLSGNLQRFTYLIILVSVLLAIWMAWLAYIGITKPLHQLSGAFRQFSRGNLTVQVEHKRKDELGFVMNAFNQMAASQRKMIEDDYEKELRLAKAEFSLLQSQINPHFLYNTLDSIYSVASKKKVPEISEMVINLARFFRVSLGKGKDSFTLAETALHLMYYIRVQQIRTDHFTVEIDLAEETKHLPILKLILQPVVENAIVHGLGGSPDEGKLYIRSRIGEAGLLLEVEDTGAGIGEDKLSEIKRELDGITSKTYRISQDSPPTRYYGLKNVKSRIKLFYGEAAELLLYSKQDVGTKVTLVLPLAKEKQA</sequence>
<keyword evidence="2" id="KW-1003">Cell membrane</keyword>
<dbReference type="Gene3D" id="3.30.565.10">
    <property type="entry name" value="Histidine kinase-like ATPase, C-terminal domain"/>
    <property type="match status" value="1"/>
</dbReference>
<keyword evidence="10" id="KW-1185">Reference proteome</keyword>
<accession>A0A4V2J3P1</accession>
<dbReference type="CDD" id="cd06225">
    <property type="entry name" value="HAMP"/>
    <property type="match status" value="1"/>
</dbReference>
<evidence type="ECO:0000256" key="4">
    <source>
        <dbReference type="ARBA" id="ARBA00022679"/>
    </source>
</evidence>
<dbReference type="Proteomes" id="UP000293142">
    <property type="component" value="Unassembled WGS sequence"/>
</dbReference>
<dbReference type="InterPro" id="IPR036890">
    <property type="entry name" value="HATPase_C_sf"/>
</dbReference>
<dbReference type="Gene3D" id="6.10.340.10">
    <property type="match status" value="1"/>
</dbReference>
<comment type="caution">
    <text evidence="9">The sequence shown here is derived from an EMBL/GenBank/DDBJ whole genome shotgun (WGS) entry which is preliminary data.</text>
</comment>
<dbReference type="GO" id="GO:0000155">
    <property type="term" value="F:phosphorelay sensor kinase activity"/>
    <property type="evidence" value="ECO:0007669"/>
    <property type="project" value="InterPro"/>
</dbReference>
<evidence type="ECO:0000313" key="10">
    <source>
        <dbReference type="Proteomes" id="UP000293142"/>
    </source>
</evidence>
<feature type="domain" description="HAMP" evidence="8">
    <location>
        <begin position="301"/>
        <end position="353"/>
    </location>
</feature>
<evidence type="ECO:0000256" key="2">
    <source>
        <dbReference type="ARBA" id="ARBA00022475"/>
    </source>
</evidence>
<dbReference type="SMART" id="SM00304">
    <property type="entry name" value="HAMP"/>
    <property type="match status" value="1"/>
</dbReference>
<dbReference type="InterPro" id="IPR050640">
    <property type="entry name" value="Bact_2-comp_sensor_kinase"/>
</dbReference>
<dbReference type="InterPro" id="IPR003594">
    <property type="entry name" value="HATPase_dom"/>
</dbReference>
<dbReference type="InterPro" id="IPR003660">
    <property type="entry name" value="HAMP_dom"/>
</dbReference>
<keyword evidence="7" id="KW-0812">Transmembrane</keyword>
<dbReference type="OrthoDB" id="9776552at2"/>
<dbReference type="SMART" id="SM00387">
    <property type="entry name" value="HATPase_c"/>
    <property type="match status" value="1"/>
</dbReference>
<evidence type="ECO:0000256" key="1">
    <source>
        <dbReference type="ARBA" id="ARBA00004651"/>
    </source>
</evidence>
<dbReference type="GO" id="GO:0005886">
    <property type="term" value="C:plasma membrane"/>
    <property type="evidence" value="ECO:0007669"/>
    <property type="project" value="UniProtKB-SubCell"/>
</dbReference>
<dbReference type="SUPFAM" id="SSF55874">
    <property type="entry name" value="ATPase domain of HSP90 chaperone/DNA topoisomerase II/histidine kinase"/>
    <property type="match status" value="1"/>
</dbReference>
<keyword evidence="3" id="KW-0597">Phosphoprotein</keyword>
<protein>
    <submittedName>
        <fullName evidence="9">HAMP domain-containing protein</fullName>
    </submittedName>
</protein>
<keyword evidence="6 7" id="KW-0472">Membrane</keyword>
<dbReference type="PANTHER" id="PTHR34220">
    <property type="entry name" value="SENSOR HISTIDINE KINASE YPDA"/>
    <property type="match status" value="1"/>
</dbReference>
<evidence type="ECO:0000256" key="6">
    <source>
        <dbReference type="ARBA" id="ARBA00023136"/>
    </source>
</evidence>
<evidence type="ECO:0000259" key="8">
    <source>
        <dbReference type="PROSITE" id="PS50885"/>
    </source>
</evidence>
<name>A0A4V2J3P1_9BACL</name>
<keyword evidence="4" id="KW-0808">Transferase</keyword>
<reference evidence="9 10" key="1">
    <citation type="submission" date="2019-02" db="EMBL/GenBank/DDBJ databases">
        <title>Paenibacillus sp. nov., isolated from surface-sterilized tissue of Thalictrum simplex L.</title>
        <authorList>
            <person name="Tuo L."/>
        </authorList>
    </citation>
    <scope>NUCLEOTIDE SEQUENCE [LARGE SCALE GENOMIC DNA]</scope>
    <source>
        <strain evidence="9 10">N2SHLJ1</strain>
    </source>
</reference>